<name>A0AAU9WEH3_9CNID</name>
<evidence type="ECO:0000313" key="1">
    <source>
        <dbReference type="EMBL" id="CAH3114352.1"/>
    </source>
</evidence>
<keyword evidence="2" id="KW-1185">Reference proteome</keyword>
<dbReference type="EMBL" id="CALNXJ010000014">
    <property type="protein sequence ID" value="CAH3114352.1"/>
    <property type="molecule type" value="Genomic_DNA"/>
</dbReference>
<reference evidence="1 2" key="1">
    <citation type="submission" date="2022-05" db="EMBL/GenBank/DDBJ databases">
        <authorList>
            <consortium name="Genoscope - CEA"/>
            <person name="William W."/>
        </authorList>
    </citation>
    <scope>NUCLEOTIDE SEQUENCE [LARGE SCALE GENOMIC DNA]</scope>
</reference>
<protein>
    <submittedName>
        <fullName evidence="1">Uncharacterized protein</fullName>
    </submittedName>
</protein>
<comment type="caution">
    <text evidence="1">The sequence shown here is derived from an EMBL/GenBank/DDBJ whole genome shotgun (WGS) entry which is preliminary data.</text>
</comment>
<proteinExistence type="predicted"/>
<organism evidence="1 2">
    <name type="scientific">Pocillopora meandrina</name>
    <dbReference type="NCBI Taxonomy" id="46732"/>
    <lineage>
        <taxon>Eukaryota</taxon>
        <taxon>Metazoa</taxon>
        <taxon>Cnidaria</taxon>
        <taxon>Anthozoa</taxon>
        <taxon>Hexacorallia</taxon>
        <taxon>Scleractinia</taxon>
        <taxon>Astrocoeniina</taxon>
        <taxon>Pocilloporidae</taxon>
        <taxon>Pocillopora</taxon>
    </lineage>
</organism>
<evidence type="ECO:0000313" key="2">
    <source>
        <dbReference type="Proteomes" id="UP001159428"/>
    </source>
</evidence>
<gene>
    <name evidence="1" type="ORF">PMEA_00005404</name>
</gene>
<sequence length="128" mass="13966">MKRKGVKGFCAQAASDTSEGAVSSFWKKVKLLLLGDKACSDTYSTSLIDNGQIIPDPARAFNEYFSTPVIEDSVIERIIQEFESHLSVALIRGKHDDLAFSFEHVSQSNVAYILVPLDANKSTGPDGL</sequence>
<feature type="non-terminal residue" evidence="1">
    <location>
        <position position="128"/>
    </location>
</feature>
<dbReference type="AlphaFoldDB" id="A0AAU9WEH3"/>
<dbReference type="Proteomes" id="UP001159428">
    <property type="component" value="Unassembled WGS sequence"/>
</dbReference>
<accession>A0AAU9WEH3</accession>